<accession>A6TMH3</accession>
<evidence type="ECO:0000313" key="2">
    <source>
        <dbReference type="Proteomes" id="UP000001572"/>
    </source>
</evidence>
<dbReference type="RefSeq" id="WP_012062432.1">
    <property type="nucleotide sequence ID" value="NC_009633.1"/>
</dbReference>
<dbReference type="AlphaFoldDB" id="A6TMH3"/>
<name>A6TMH3_ALKMQ</name>
<proteinExistence type="predicted"/>
<gene>
    <name evidence="1" type="ordered locus">Amet_1183</name>
</gene>
<keyword evidence="2" id="KW-1185">Reference proteome</keyword>
<dbReference type="STRING" id="293826.Amet_1183"/>
<organism evidence="1 2">
    <name type="scientific">Alkaliphilus metalliredigens (strain QYMF)</name>
    <dbReference type="NCBI Taxonomy" id="293826"/>
    <lineage>
        <taxon>Bacteria</taxon>
        <taxon>Bacillati</taxon>
        <taxon>Bacillota</taxon>
        <taxon>Clostridia</taxon>
        <taxon>Peptostreptococcales</taxon>
        <taxon>Natronincolaceae</taxon>
        <taxon>Alkaliphilus</taxon>
    </lineage>
</organism>
<sequence length="70" mass="8491">MKTHTDKSIMVFLQEIDRKKDFFHSVDEVNKYNLNAIIELIQYDNIKNYGDPLYTRHELRKGIKQYLQDN</sequence>
<evidence type="ECO:0000313" key="1">
    <source>
        <dbReference type="EMBL" id="ABR47391.1"/>
    </source>
</evidence>
<reference evidence="2" key="1">
    <citation type="journal article" date="2016" name="Genome Announc.">
        <title>Complete genome sequence of Alkaliphilus metalliredigens strain QYMF, an alkaliphilic and metal-reducing bacterium isolated from borax-contaminated leachate ponds.</title>
        <authorList>
            <person name="Hwang C."/>
            <person name="Copeland A."/>
            <person name="Lucas S."/>
            <person name="Lapidus A."/>
            <person name="Barry K."/>
            <person name="Detter J.C."/>
            <person name="Glavina Del Rio T."/>
            <person name="Hammon N."/>
            <person name="Israni S."/>
            <person name="Dalin E."/>
            <person name="Tice H."/>
            <person name="Pitluck S."/>
            <person name="Chertkov O."/>
            <person name="Brettin T."/>
            <person name="Bruce D."/>
            <person name="Han C."/>
            <person name="Schmutz J."/>
            <person name="Larimer F."/>
            <person name="Land M.L."/>
            <person name="Hauser L."/>
            <person name="Kyrpides N."/>
            <person name="Mikhailova N."/>
            <person name="Ye Q."/>
            <person name="Zhou J."/>
            <person name="Richardson P."/>
            <person name="Fields M.W."/>
        </authorList>
    </citation>
    <scope>NUCLEOTIDE SEQUENCE [LARGE SCALE GENOMIC DNA]</scope>
    <source>
        <strain evidence="2">QYMF</strain>
    </source>
</reference>
<dbReference type="HOGENOM" id="CLU_2784727_0_0_9"/>
<dbReference type="Proteomes" id="UP000001572">
    <property type="component" value="Chromosome"/>
</dbReference>
<dbReference type="KEGG" id="amt:Amet_1183"/>
<protein>
    <submittedName>
        <fullName evidence="1">Uncharacterized protein</fullName>
    </submittedName>
</protein>
<dbReference type="EMBL" id="CP000724">
    <property type="protein sequence ID" value="ABR47391.1"/>
    <property type="molecule type" value="Genomic_DNA"/>
</dbReference>